<organism evidence="3 4">
    <name type="scientific">Ambrosiozyma monospora</name>
    <name type="common">Yeast</name>
    <name type="synonym">Endomycopsis monosporus</name>
    <dbReference type="NCBI Taxonomy" id="43982"/>
    <lineage>
        <taxon>Eukaryota</taxon>
        <taxon>Fungi</taxon>
        <taxon>Dikarya</taxon>
        <taxon>Ascomycota</taxon>
        <taxon>Saccharomycotina</taxon>
        <taxon>Pichiomycetes</taxon>
        <taxon>Pichiales</taxon>
        <taxon>Pichiaceae</taxon>
        <taxon>Ambrosiozyma</taxon>
    </lineage>
</organism>
<feature type="transmembrane region" description="Helical" evidence="2">
    <location>
        <begin position="281"/>
        <end position="307"/>
    </location>
</feature>
<dbReference type="EMBL" id="BSXU01000215">
    <property type="protein sequence ID" value="GMG19826.1"/>
    <property type="molecule type" value="Genomic_DNA"/>
</dbReference>
<evidence type="ECO:0000313" key="3">
    <source>
        <dbReference type="EMBL" id="GMG19826.1"/>
    </source>
</evidence>
<keyword evidence="4" id="KW-1185">Reference proteome</keyword>
<name>A0A9W7DCK7_AMBMO</name>
<evidence type="ECO:0000256" key="1">
    <source>
        <dbReference type="SAM" id="MobiDB-lite"/>
    </source>
</evidence>
<feature type="compositionally biased region" description="Polar residues" evidence="1">
    <location>
        <begin position="71"/>
        <end position="87"/>
    </location>
</feature>
<evidence type="ECO:0000313" key="4">
    <source>
        <dbReference type="Proteomes" id="UP001165063"/>
    </source>
</evidence>
<comment type="caution">
    <text evidence="3">The sequence shown here is derived from an EMBL/GenBank/DDBJ whole genome shotgun (WGS) entry which is preliminary data.</text>
</comment>
<keyword evidence="2" id="KW-0472">Membrane</keyword>
<proteinExistence type="predicted"/>
<dbReference type="AlphaFoldDB" id="A0A9W7DCK7"/>
<feature type="region of interest" description="Disordered" evidence="1">
    <location>
        <begin position="71"/>
        <end position="124"/>
    </location>
</feature>
<reference evidence="3" key="1">
    <citation type="submission" date="2023-04" db="EMBL/GenBank/DDBJ databases">
        <title>Ambrosiozyma monospora NBRC 1965.</title>
        <authorList>
            <person name="Ichikawa N."/>
            <person name="Sato H."/>
            <person name="Tonouchi N."/>
        </authorList>
    </citation>
    <scope>NUCLEOTIDE SEQUENCE</scope>
    <source>
        <strain evidence="3">NBRC 1965</strain>
    </source>
</reference>
<gene>
    <name evidence="3" type="ORF">Amon01_000077200</name>
</gene>
<evidence type="ECO:0000256" key="2">
    <source>
        <dbReference type="SAM" id="Phobius"/>
    </source>
</evidence>
<accession>A0A9W7DCK7</accession>
<dbReference type="Proteomes" id="UP001165063">
    <property type="component" value="Unassembled WGS sequence"/>
</dbReference>
<protein>
    <submittedName>
        <fullName evidence="3">Unnamed protein product</fullName>
    </submittedName>
</protein>
<feature type="compositionally biased region" description="Low complexity" evidence="1">
    <location>
        <begin position="97"/>
        <end position="120"/>
    </location>
</feature>
<keyword evidence="2" id="KW-0812">Transmembrane</keyword>
<sequence length="338" mass="37397">MDNILSTSSESDYDLEQVSESYGLISGSGILAKSMDIIDLAAESILSSAAESTADLSSPALSLEFPKPTNKTISSRLRSRTSFSNGFSRHRSKHTPSSASSSSFSSSSTSTSFLSQSDLSTGSRSRSRSKLKEFTLFSGPFTNVENLIAYVELSQIPRRRNRFLSFLINKTSDENIEQIRWIEQHKSQLSSLKTCREFALWIRANHPAAQWQNEKADGLIVVNAKVKTEVNTEFNKFDTDSNNTIDGGGSLNDSNSGFSGVVYNGKRISSGSSQIWPFLKLLFKLLVISMACFTFTVICFILAGLFIEKVDMFNQKNVAYLKSMNAILAVMIEENFGY</sequence>
<keyword evidence="2" id="KW-1133">Transmembrane helix</keyword>